<comment type="caution">
    <text evidence="2">The sequence shown here is derived from an EMBL/GenBank/DDBJ whole genome shotgun (WGS) entry which is preliminary data.</text>
</comment>
<feature type="region of interest" description="Disordered" evidence="1">
    <location>
        <begin position="1"/>
        <end position="41"/>
    </location>
</feature>
<dbReference type="Gene3D" id="3.40.50.10490">
    <property type="entry name" value="Glucose-6-phosphate isomerase like protein, domain 1"/>
    <property type="match status" value="1"/>
</dbReference>
<evidence type="ECO:0000256" key="1">
    <source>
        <dbReference type="SAM" id="MobiDB-lite"/>
    </source>
</evidence>
<dbReference type="OrthoDB" id="311172at2759"/>
<accession>A0A167FLA4</accession>
<dbReference type="Proteomes" id="UP000243498">
    <property type="component" value="Unassembled WGS sequence"/>
</dbReference>
<keyword evidence="3" id="KW-1185">Reference proteome</keyword>
<organism evidence="2 3">
    <name type="scientific">Metarhizium rileyi (strain RCEF 4871)</name>
    <name type="common">Nomuraea rileyi</name>
    <dbReference type="NCBI Taxonomy" id="1649241"/>
    <lineage>
        <taxon>Eukaryota</taxon>
        <taxon>Fungi</taxon>
        <taxon>Dikarya</taxon>
        <taxon>Ascomycota</taxon>
        <taxon>Pezizomycotina</taxon>
        <taxon>Sordariomycetes</taxon>
        <taxon>Hypocreomycetidae</taxon>
        <taxon>Hypocreales</taxon>
        <taxon>Clavicipitaceae</taxon>
        <taxon>Metarhizium</taxon>
    </lineage>
</organism>
<name>A0A167FLA4_METRR</name>
<feature type="compositionally biased region" description="Basic and acidic residues" evidence="1">
    <location>
        <begin position="28"/>
        <end position="41"/>
    </location>
</feature>
<feature type="compositionally biased region" description="Basic residues" evidence="1">
    <location>
        <begin position="1"/>
        <end position="18"/>
    </location>
</feature>
<gene>
    <name evidence="2" type="ORF">NOR_03226</name>
</gene>
<protein>
    <submittedName>
        <fullName evidence="2">Uncharacterized protein</fullName>
    </submittedName>
</protein>
<sequence length="168" mass="18578">MKKRKRKKNRKKKRRRRPIVNGDPSGRSADRNKEPKERQVIDRVSTETLCRIFASGRPAAVEPCIPVIAQAIRRASPSEVRAGGHVFYIGAGTKWTTSLLLESTVPLDMQEALRGAEDSRSGAGADLKARSFDSRGRLARWDCLFRKNTLRPGRPGKAGGVIVGVLFA</sequence>
<evidence type="ECO:0000313" key="2">
    <source>
        <dbReference type="EMBL" id="OAA45437.1"/>
    </source>
</evidence>
<dbReference type="AlphaFoldDB" id="A0A167FLA4"/>
<dbReference type="STRING" id="1081105.A0A167FLA4"/>
<proteinExistence type="predicted"/>
<evidence type="ECO:0000313" key="3">
    <source>
        <dbReference type="Proteomes" id="UP000243498"/>
    </source>
</evidence>
<dbReference type="EMBL" id="AZHC01000008">
    <property type="protein sequence ID" value="OAA45437.1"/>
    <property type="molecule type" value="Genomic_DNA"/>
</dbReference>
<reference evidence="2 3" key="1">
    <citation type="journal article" date="2016" name="Genome Biol. Evol.">
        <title>Divergent and convergent evolution of fungal pathogenicity.</title>
        <authorList>
            <person name="Shang Y."/>
            <person name="Xiao G."/>
            <person name="Zheng P."/>
            <person name="Cen K."/>
            <person name="Zhan S."/>
            <person name="Wang C."/>
        </authorList>
    </citation>
    <scope>NUCLEOTIDE SEQUENCE [LARGE SCALE GENOMIC DNA]</scope>
    <source>
        <strain evidence="2 3">RCEF 4871</strain>
    </source>
</reference>